<gene>
    <name evidence="2" type="ORF">GFH48_06405</name>
</gene>
<reference evidence="2 3" key="1">
    <citation type="submission" date="2019-10" db="EMBL/GenBank/DDBJ databases">
        <title>A novel species.</title>
        <authorList>
            <person name="Gao J."/>
        </authorList>
    </citation>
    <scope>NUCLEOTIDE SEQUENCE [LARGE SCALE GENOMIC DNA]</scope>
    <source>
        <strain evidence="2 3">QMT-28</strain>
    </source>
</reference>
<dbReference type="AlphaFoldDB" id="A0A5Q0L7M9"/>
<sequence length="60" mass="6266">MTDEGPAGNRLHDAGGRLARNLMLILLIILVPLAFMSFLGAVLGFGEGFLIAVQGGVVKD</sequence>
<name>A0A5Q0L7M9_9ACTN</name>
<accession>A0A5Q0L7M9</accession>
<proteinExistence type="predicted"/>
<dbReference type="Proteomes" id="UP000326179">
    <property type="component" value="Chromosome"/>
</dbReference>
<dbReference type="EMBL" id="CP045643">
    <property type="protein sequence ID" value="QFZ72941.1"/>
    <property type="molecule type" value="Genomic_DNA"/>
</dbReference>
<dbReference type="KEGG" id="sfy:GFH48_06405"/>
<evidence type="ECO:0000256" key="1">
    <source>
        <dbReference type="SAM" id="Phobius"/>
    </source>
</evidence>
<keyword evidence="3" id="KW-1185">Reference proteome</keyword>
<organism evidence="2 3">
    <name type="scientific">Streptomyces fagopyri</name>
    <dbReference type="NCBI Taxonomy" id="2662397"/>
    <lineage>
        <taxon>Bacteria</taxon>
        <taxon>Bacillati</taxon>
        <taxon>Actinomycetota</taxon>
        <taxon>Actinomycetes</taxon>
        <taxon>Kitasatosporales</taxon>
        <taxon>Streptomycetaceae</taxon>
        <taxon>Streptomyces</taxon>
    </lineage>
</organism>
<evidence type="ECO:0000313" key="3">
    <source>
        <dbReference type="Proteomes" id="UP000326179"/>
    </source>
</evidence>
<keyword evidence="1" id="KW-1133">Transmembrane helix</keyword>
<keyword evidence="1" id="KW-0472">Membrane</keyword>
<keyword evidence="1" id="KW-0812">Transmembrane</keyword>
<protein>
    <submittedName>
        <fullName evidence="2">Uncharacterized protein</fullName>
    </submittedName>
</protein>
<evidence type="ECO:0000313" key="2">
    <source>
        <dbReference type="EMBL" id="QFZ72941.1"/>
    </source>
</evidence>
<feature type="transmembrane region" description="Helical" evidence="1">
    <location>
        <begin position="21"/>
        <end position="45"/>
    </location>
</feature>
<dbReference type="RefSeq" id="WP_153287307.1">
    <property type="nucleotide sequence ID" value="NZ_CP045643.1"/>
</dbReference>